<dbReference type="Proteomes" id="UP000008722">
    <property type="component" value="Plasmid pOCEPR01"/>
</dbReference>
<dbReference type="EMBL" id="CP002362">
    <property type="protein sequence ID" value="ADR37776.1"/>
    <property type="molecule type" value="Genomic_DNA"/>
</dbReference>
<name>E4UAJ7_OCEP5</name>
<dbReference type="KEGG" id="opr:Ocepr_2330"/>
<dbReference type="AlphaFoldDB" id="E4UAJ7"/>
<organism evidence="1 3">
    <name type="scientific">Oceanithermus profundus (strain DSM 14977 / NBRC 100410 / VKM B-2274 / 506)</name>
    <dbReference type="NCBI Taxonomy" id="670487"/>
    <lineage>
        <taxon>Bacteria</taxon>
        <taxon>Thermotogati</taxon>
        <taxon>Deinococcota</taxon>
        <taxon>Deinococci</taxon>
        <taxon>Thermales</taxon>
        <taxon>Thermaceae</taxon>
        <taxon>Oceanithermus</taxon>
    </lineage>
</organism>
<evidence type="ECO:0000313" key="3">
    <source>
        <dbReference type="Proteomes" id="UP000008722"/>
    </source>
</evidence>
<dbReference type="HOGENOM" id="CLU_1784899_0_0_0"/>
<dbReference type="KEGG" id="opr:Ocepr_2328"/>
<gene>
    <name evidence="1" type="ordered locus">Ocepr_2328</name>
    <name evidence="2" type="ordered locus">Ocepr_2330</name>
</gene>
<keyword evidence="1" id="KW-0614">Plasmid</keyword>
<reference evidence="3" key="1">
    <citation type="submission" date="2010-11" db="EMBL/GenBank/DDBJ databases">
        <title>The complete sequence of plasmid of Oceanithermus profundus DSM 14977.</title>
        <authorList>
            <consortium name="US DOE Joint Genome Institute (JGI-PGF)"/>
            <person name="Lucas S."/>
            <person name="Copeland A."/>
            <person name="Lapidus A."/>
            <person name="Bruce D."/>
            <person name="Goodwin L."/>
            <person name="Pitluck S."/>
            <person name="Kyrpides N."/>
            <person name="Mavromatis K."/>
            <person name="Pagani I."/>
            <person name="Ivanova N."/>
            <person name="Zhang X."/>
            <person name="Brettin T."/>
            <person name="Detter J.C."/>
            <person name="Tapia R."/>
            <person name="Han C."/>
            <person name="Land M."/>
            <person name="Hauser L."/>
            <person name="Markowitz V."/>
            <person name="Cheng J.-F."/>
            <person name="Hugenholtz P."/>
            <person name="Woyke T."/>
            <person name="Wu D."/>
            <person name="Tindall B."/>
            <person name="Faehnrich R."/>
            <person name="Brambilla E."/>
            <person name="Klenk H.-P."/>
            <person name="Eisen J.A."/>
        </authorList>
    </citation>
    <scope>NUCLEOTIDE SEQUENCE [LARGE SCALE GENOMIC DNA]</scope>
    <source>
        <strain evidence="3">DSM 14977 / NBRC 100410 / VKM B-2274 / 506</strain>
        <plasmid evidence="3">Plasmid pOCEPR01</plasmid>
    </source>
</reference>
<reference evidence="1 3" key="2">
    <citation type="journal article" date="2011" name="Stand. Genomic Sci.">
        <title>Complete genome sequence of Oceanithermus profundus type strain (506).</title>
        <authorList>
            <person name="Pati A."/>
            <person name="Zhang X."/>
            <person name="Lapidus A."/>
            <person name="Nolan M."/>
            <person name="Lucas S."/>
            <person name="Del Rio T.G."/>
            <person name="Tice H."/>
            <person name="Cheng J.F."/>
            <person name="Tapia R."/>
            <person name="Han C."/>
            <person name="Goodwin L."/>
            <person name="Pitluck S."/>
            <person name="Liolios K."/>
            <person name="Pagani I."/>
            <person name="Ivanova N."/>
            <person name="Mavromatis K."/>
            <person name="Chen A."/>
            <person name="Palaniappan K."/>
            <person name="Hauser L."/>
            <person name="Jeffries C.D."/>
            <person name="Brambilla E.M."/>
            <person name="Rohl A."/>
            <person name="Mwirichia R."/>
            <person name="Rohde M."/>
            <person name="Tindall B.J."/>
            <person name="Sikorski J."/>
            <person name="Wirth R."/>
            <person name="Goker M."/>
            <person name="Woyke T."/>
            <person name="Detter J.C."/>
            <person name="Bristow J."/>
            <person name="Eisen J.A."/>
            <person name="Markowitz V."/>
            <person name="Hugenholtz P."/>
            <person name="Kyrpides N.C."/>
            <person name="Klenk H.P."/>
            <person name="Land M."/>
        </authorList>
    </citation>
    <scope>NUCLEOTIDE SEQUENCE [LARGE SCALE GENOMIC DNA]</scope>
    <source>
        <strain evidence="1">DSM 14977</strain>
        <strain evidence="3">DSM 14977 / NBRC 100410 / VKM B-2274 / 506</strain>
        <plasmid evidence="3">Plasmid pOCEPR01</plasmid>
        <plasmid evidence="1">pOCEPR01</plasmid>
    </source>
</reference>
<dbReference type="EMBL" id="CP002362">
    <property type="protein sequence ID" value="ADR37778.1"/>
    <property type="molecule type" value="Genomic_DNA"/>
</dbReference>
<geneLocation type="plasmid" evidence="1 3">
    <name>pOCEPR01</name>
</geneLocation>
<proteinExistence type="predicted"/>
<keyword evidence="3" id="KW-1185">Reference proteome</keyword>
<evidence type="ECO:0000313" key="1">
    <source>
        <dbReference type="EMBL" id="ADR37776.1"/>
    </source>
</evidence>
<accession>E4UAJ7</accession>
<sequence length="145" mass="16073">MNNEVTQNQIQALKQLAKSRGVKLAPNGDYFRKSKAYKAKYNELLAMPRAEVKKTWSEEAVAALKAYAKRVGFPGVDEITPENAREMQKQVKAFAATAPAKPGQIAQIEKLGLHDDPASLSYAEAHALLSEHGRVVWERQQQKAA</sequence>
<protein>
    <submittedName>
        <fullName evidence="1">Uncharacterized protein</fullName>
    </submittedName>
</protein>
<evidence type="ECO:0000313" key="2">
    <source>
        <dbReference type="EMBL" id="ADR37778.1"/>
    </source>
</evidence>
<dbReference type="RefSeq" id="WP_013449756.1">
    <property type="nucleotide sequence ID" value="NC_014753.1"/>
</dbReference>